<evidence type="ECO:0000259" key="1">
    <source>
        <dbReference type="Pfam" id="PF05303"/>
    </source>
</evidence>
<dbReference type="Pfam" id="PF05303">
    <property type="entry name" value="GSKIP_dom"/>
    <property type="match status" value="1"/>
</dbReference>
<dbReference type="InterPro" id="IPR007967">
    <property type="entry name" value="GSKIP_dom"/>
</dbReference>
<dbReference type="AlphaFoldDB" id="A0AAD5YG17"/>
<protein>
    <recommendedName>
        <fullName evidence="1">GSKIP domain-containing protein</fullName>
    </recommendedName>
</protein>
<reference evidence="2" key="1">
    <citation type="submission" date="2022-07" db="EMBL/GenBank/DDBJ databases">
        <title>Genome Sequence of Physisporinus lineatus.</title>
        <authorList>
            <person name="Buettner E."/>
        </authorList>
    </citation>
    <scope>NUCLEOTIDE SEQUENCE</scope>
    <source>
        <strain evidence="2">VT162</strain>
    </source>
</reference>
<comment type="caution">
    <text evidence="2">The sequence shown here is derived from an EMBL/GenBank/DDBJ whole genome shotgun (WGS) entry which is preliminary data.</text>
</comment>
<proteinExistence type="predicted"/>
<evidence type="ECO:0000313" key="2">
    <source>
        <dbReference type="EMBL" id="KAJ3480059.1"/>
    </source>
</evidence>
<dbReference type="InterPro" id="IPR023231">
    <property type="entry name" value="GSKIP_dom_sf"/>
</dbReference>
<organism evidence="2 3">
    <name type="scientific">Meripilus lineatus</name>
    <dbReference type="NCBI Taxonomy" id="2056292"/>
    <lineage>
        <taxon>Eukaryota</taxon>
        <taxon>Fungi</taxon>
        <taxon>Dikarya</taxon>
        <taxon>Basidiomycota</taxon>
        <taxon>Agaricomycotina</taxon>
        <taxon>Agaricomycetes</taxon>
        <taxon>Polyporales</taxon>
        <taxon>Meripilaceae</taxon>
        <taxon>Meripilus</taxon>
    </lineage>
</organism>
<accession>A0AAD5YG17</accession>
<evidence type="ECO:0000313" key="3">
    <source>
        <dbReference type="Proteomes" id="UP001212997"/>
    </source>
</evidence>
<sequence>MDSQDPTNFTTTELERAISEQSFGISGYELLASESTEREASALVTLLEGKQINVSLTPRGFGFREIGPGTQDADDRDQTIFETIEDLLRSVSPLYVQAHGQALFRKLSEISARSFDDSEDT</sequence>
<keyword evidence="3" id="KW-1185">Reference proteome</keyword>
<feature type="domain" description="GSKIP" evidence="1">
    <location>
        <begin position="12"/>
        <end position="109"/>
    </location>
</feature>
<name>A0AAD5YG17_9APHY</name>
<dbReference type="Gene3D" id="3.30.2280.10">
    <property type="entry name" value="Hypothetical protein (hspc210)"/>
    <property type="match status" value="1"/>
</dbReference>
<dbReference type="SUPFAM" id="SSF103107">
    <property type="entry name" value="Hypothetical protein c14orf129, hspc210"/>
    <property type="match status" value="1"/>
</dbReference>
<dbReference type="EMBL" id="JANAWD010000398">
    <property type="protein sequence ID" value="KAJ3480059.1"/>
    <property type="molecule type" value="Genomic_DNA"/>
</dbReference>
<gene>
    <name evidence="2" type="ORF">NLI96_g8617</name>
</gene>
<dbReference type="Proteomes" id="UP001212997">
    <property type="component" value="Unassembled WGS sequence"/>
</dbReference>